<dbReference type="CDD" id="cd01284">
    <property type="entry name" value="Riboflavin_deaminase-reductase"/>
    <property type="match status" value="1"/>
</dbReference>
<name>A0ABU7LY62_9PROT</name>
<protein>
    <recommendedName>
        <fullName evidence="2">diaminohydroxyphosphoribosylaminopyrimidine deaminase</fullName>
        <ecNumber evidence="2">3.5.4.26</ecNumber>
    </recommendedName>
</protein>
<dbReference type="EMBL" id="JAZDRO010000002">
    <property type="protein sequence ID" value="MEE2566494.1"/>
    <property type="molecule type" value="Genomic_DNA"/>
</dbReference>
<keyword evidence="5" id="KW-0862">Zinc</keyword>
<reference evidence="7 8" key="1">
    <citation type="submission" date="2024-01" db="EMBL/GenBank/DDBJ databases">
        <title>Hyphobacterium bacterium isolated from marine sediment.</title>
        <authorList>
            <person name="Zhao S."/>
        </authorList>
    </citation>
    <scope>NUCLEOTIDE SEQUENCE [LARGE SCALE GENOMIC DNA]</scope>
    <source>
        <strain evidence="7 8">Y60-23</strain>
    </source>
</reference>
<keyword evidence="7" id="KW-0378">Hydrolase</keyword>
<dbReference type="GO" id="GO:0008835">
    <property type="term" value="F:diaminohydroxyphosphoribosylaminopyrimidine deaminase activity"/>
    <property type="evidence" value="ECO:0007669"/>
    <property type="project" value="UniProtKB-EC"/>
</dbReference>
<keyword evidence="4" id="KW-0479">Metal-binding</keyword>
<keyword evidence="7" id="KW-0560">Oxidoreductase</keyword>
<evidence type="ECO:0000256" key="2">
    <source>
        <dbReference type="ARBA" id="ARBA00012766"/>
    </source>
</evidence>
<evidence type="ECO:0000259" key="6">
    <source>
        <dbReference type="PROSITE" id="PS51747"/>
    </source>
</evidence>
<dbReference type="InterPro" id="IPR004794">
    <property type="entry name" value="Eubact_RibD"/>
</dbReference>
<dbReference type="PANTHER" id="PTHR11079:SF162">
    <property type="entry name" value="RIBOFLAVIN BIOSYNTHESIS PROTEIN PYRD, CHLOROPLASTIC"/>
    <property type="match status" value="1"/>
</dbReference>
<dbReference type="PROSITE" id="PS00903">
    <property type="entry name" value="CYT_DCMP_DEAMINASES_1"/>
    <property type="match status" value="1"/>
</dbReference>
<comment type="pathway">
    <text evidence="1">Cofactor biosynthesis; riboflavin biosynthesis; 5-amino-6-(D-ribitylamino)uracil from GTP: step 2/4.</text>
</comment>
<gene>
    <name evidence="7" type="primary">ribD</name>
    <name evidence="7" type="ORF">V0U35_07345</name>
</gene>
<dbReference type="InterPro" id="IPR002125">
    <property type="entry name" value="CMP_dCMP_dom"/>
</dbReference>
<dbReference type="GO" id="GO:0008703">
    <property type="term" value="F:5-amino-6-(5-phosphoribosylamino)uracil reductase activity"/>
    <property type="evidence" value="ECO:0007669"/>
    <property type="project" value="UniProtKB-EC"/>
</dbReference>
<evidence type="ECO:0000313" key="8">
    <source>
        <dbReference type="Proteomes" id="UP001310692"/>
    </source>
</evidence>
<dbReference type="InterPro" id="IPR016193">
    <property type="entry name" value="Cytidine_deaminase-like"/>
</dbReference>
<dbReference type="Pfam" id="PF00383">
    <property type="entry name" value="dCMP_cyt_deam_1"/>
    <property type="match status" value="1"/>
</dbReference>
<dbReference type="EC" id="3.5.4.26" evidence="2"/>
<comment type="caution">
    <text evidence="7">The sequence shown here is derived from an EMBL/GenBank/DDBJ whole genome shotgun (WGS) entry which is preliminary data.</text>
</comment>
<dbReference type="Proteomes" id="UP001310692">
    <property type="component" value="Unassembled WGS sequence"/>
</dbReference>
<dbReference type="SUPFAM" id="SSF53927">
    <property type="entry name" value="Cytidine deaminase-like"/>
    <property type="match status" value="1"/>
</dbReference>
<evidence type="ECO:0000256" key="1">
    <source>
        <dbReference type="ARBA" id="ARBA00004882"/>
    </source>
</evidence>
<organism evidence="7 8">
    <name type="scientific">Hyphobacterium marinum</name>
    <dbReference type="NCBI Taxonomy" id="3116574"/>
    <lineage>
        <taxon>Bacteria</taxon>
        <taxon>Pseudomonadati</taxon>
        <taxon>Pseudomonadota</taxon>
        <taxon>Alphaproteobacteria</taxon>
        <taxon>Maricaulales</taxon>
        <taxon>Maricaulaceae</taxon>
        <taxon>Hyphobacterium</taxon>
    </lineage>
</organism>
<dbReference type="PROSITE" id="PS51747">
    <property type="entry name" value="CYT_DCMP_DEAMINASES_2"/>
    <property type="match status" value="1"/>
</dbReference>
<accession>A0ABU7LY62</accession>
<dbReference type="RefSeq" id="WP_330196034.1">
    <property type="nucleotide sequence ID" value="NZ_JAZDRO010000002.1"/>
</dbReference>
<dbReference type="PANTHER" id="PTHR11079">
    <property type="entry name" value="CYTOSINE DEAMINASE FAMILY MEMBER"/>
    <property type="match status" value="1"/>
</dbReference>
<evidence type="ECO:0000313" key="7">
    <source>
        <dbReference type="EMBL" id="MEE2566494.1"/>
    </source>
</evidence>
<dbReference type="NCBIfam" id="TIGR00326">
    <property type="entry name" value="eubact_ribD"/>
    <property type="match status" value="1"/>
</dbReference>
<evidence type="ECO:0000256" key="4">
    <source>
        <dbReference type="ARBA" id="ARBA00022723"/>
    </source>
</evidence>
<sequence length="208" mass="21331">MDAALALAEAGLGTTAPNPSVGCVLVRDERVVGFGATAPGGRPHAEAIALSMAGGEAEGATAYVTLEPCAHTGQTPPCVEALIAAGVARVVVACTDPFPQVAGKGIARLEAAGIAVETGLRQHEAETLNRGFFKRLETGLPYVGIDPEPRRYDADLPARLDGDPHTVLLGLGRDGLTRVRAQPDSAAARALREAGLADYDADSVTTGR</sequence>
<evidence type="ECO:0000256" key="3">
    <source>
        <dbReference type="ARBA" id="ARBA00022619"/>
    </source>
</evidence>
<keyword evidence="8" id="KW-1185">Reference proteome</keyword>
<feature type="domain" description="CMP/dCMP-type deaminase" evidence="6">
    <location>
        <begin position="1"/>
        <end position="117"/>
    </location>
</feature>
<evidence type="ECO:0000256" key="5">
    <source>
        <dbReference type="ARBA" id="ARBA00022833"/>
    </source>
</evidence>
<proteinExistence type="predicted"/>
<keyword evidence="3" id="KW-0686">Riboflavin biosynthesis</keyword>
<dbReference type="Gene3D" id="3.40.140.10">
    <property type="entry name" value="Cytidine Deaminase, domain 2"/>
    <property type="match status" value="1"/>
</dbReference>
<dbReference type="InterPro" id="IPR016192">
    <property type="entry name" value="APOBEC/CMP_deaminase_Zn-bd"/>
</dbReference>